<evidence type="ECO:0000313" key="4">
    <source>
        <dbReference type="Proteomes" id="UP001172457"/>
    </source>
</evidence>
<feature type="region of interest" description="Disordered" evidence="1">
    <location>
        <begin position="259"/>
        <end position="298"/>
    </location>
</feature>
<reference evidence="3" key="1">
    <citation type="submission" date="2023-03" db="EMBL/GenBank/DDBJ databases">
        <title>Chromosome-scale reference genome and RAD-based genetic map of yellow starthistle (Centaurea solstitialis) reveal putative structural variation and QTLs associated with invader traits.</title>
        <authorList>
            <person name="Reatini B."/>
            <person name="Cang F.A."/>
            <person name="Jiang Q."/>
            <person name="Mckibben M.T.W."/>
            <person name="Barker M.S."/>
            <person name="Rieseberg L.H."/>
            <person name="Dlugosch K.M."/>
        </authorList>
    </citation>
    <scope>NUCLEOTIDE SEQUENCE</scope>
    <source>
        <strain evidence="3">CAN-66</strain>
        <tissue evidence="3">Leaf</tissue>
    </source>
</reference>
<dbReference type="AlphaFoldDB" id="A0AA38WSA9"/>
<keyword evidence="4" id="KW-1185">Reference proteome</keyword>
<dbReference type="SUPFAM" id="SSF49879">
    <property type="entry name" value="SMAD/FHA domain"/>
    <property type="match status" value="1"/>
</dbReference>
<evidence type="ECO:0000313" key="3">
    <source>
        <dbReference type="EMBL" id="KAJ9561784.1"/>
    </source>
</evidence>
<gene>
    <name evidence="3" type="ORF">OSB04_006944</name>
</gene>
<protein>
    <recommendedName>
        <fullName evidence="2">FHA domain-containing protein</fullName>
    </recommendedName>
</protein>
<name>A0AA38WSA9_9ASTR</name>
<feature type="compositionally biased region" description="Basic and acidic residues" evidence="1">
    <location>
        <begin position="269"/>
        <end position="284"/>
    </location>
</feature>
<dbReference type="InterPro" id="IPR008984">
    <property type="entry name" value="SMAD_FHA_dom_sf"/>
</dbReference>
<organism evidence="3 4">
    <name type="scientific">Centaurea solstitialis</name>
    <name type="common">yellow star-thistle</name>
    <dbReference type="NCBI Taxonomy" id="347529"/>
    <lineage>
        <taxon>Eukaryota</taxon>
        <taxon>Viridiplantae</taxon>
        <taxon>Streptophyta</taxon>
        <taxon>Embryophyta</taxon>
        <taxon>Tracheophyta</taxon>
        <taxon>Spermatophyta</taxon>
        <taxon>Magnoliopsida</taxon>
        <taxon>eudicotyledons</taxon>
        <taxon>Gunneridae</taxon>
        <taxon>Pentapetalae</taxon>
        <taxon>asterids</taxon>
        <taxon>campanulids</taxon>
        <taxon>Asterales</taxon>
        <taxon>Asteraceae</taxon>
        <taxon>Carduoideae</taxon>
        <taxon>Cardueae</taxon>
        <taxon>Centaureinae</taxon>
        <taxon>Centaurea</taxon>
    </lineage>
</organism>
<dbReference type="EMBL" id="JARYMX010000002">
    <property type="protein sequence ID" value="KAJ9561784.1"/>
    <property type="molecule type" value="Genomic_DNA"/>
</dbReference>
<proteinExistence type="predicted"/>
<evidence type="ECO:0000259" key="2">
    <source>
        <dbReference type="PROSITE" id="PS50006"/>
    </source>
</evidence>
<dbReference type="PROSITE" id="PS50006">
    <property type="entry name" value="FHA_DOMAIN"/>
    <property type="match status" value="1"/>
</dbReference>
<dbReference type="Proteomes" id="UP001172457">
    <property type="component" value="Chromosome 2"/>
</dbReference>
<dbReference type="InterPro" id="IPR050923">
    <property type="entry name" value="Cell_Proc_Reg/RNA_Proc"/>
</dbReference>
<feature type="domain" description="FHA" evidence="2">
    <location>
        <begin position="29"/>
        <end position="81"/>
    </location>
</feature>
<dbReference type="InterPro" id="IPR000253">
    <property type="entry name" value="FHA_dom"/>
</dbReference>
<feature type="compositionally biased region" description="Polar residues" evidence="1">
    <location>
        <begin position="259"/>
        <end position="268"/>
    </location>
</feature>
<sequence>MEESSTLKLIIEKGPREGETLEYPPSTVVKIGRVVRGNTIGIKDAGISSKHICIQFDHDLRRWTVSDLDSSNGTFLNFQILKPYLPAALNDGDCIKIGELTSILVKIGVEPTLLSERKPRSRRQGKSGAGAATAAVVVKSERLGLGFDGDLGENAVDAPVEKWNLRSRAKKGVEVKNEVESSSSKRTLRSSRKEVKGSFVPTLSEISEDLNPEGKKTRGGRKKKLPVQVTQETDSVVPLPVDGKRTRRGRKGLSVNLLENAQNSGLDENSNKAEESVRADEMEQPKSTQGAHEAKAAECDRYLVDPSENVESGGVEGNLDTTNESAQDLVAEKLVLMQEEGCEGKEAIVDRSSLKGSSKVANQVHVDKAKEVAEEVECRQSGYEDLVENIGSVSSQRVDLEKITLGEYLDYLMVQLPNEIREKSEKILSHLKENAQKCHEFRRQRNGSGEDKLAMG</sequence>
<dbReference type="Pfam" id="PF00498">
    <property type="entry name" value="FHA"/>
    <property type="match status" value="1"/>
</dbReference>
<dbReference type="SMART" id="SM00240">
    <property type="entry name" value="FHA"/>
    <property type="match status" value="1"/>
</dbReference>
<evidence type="ECO:0000256" key="1">
    <source>
        <dbReference type="SAM" id="MobiDB-lite"/>
    </source>
</evidence>
<dbReference type="PANTHER" id="PTHR23308">
    <property type="entry name" value="NUCLEAR INHIBITOR OF PROTEIN PHOSPHATASE-1"/>
    <property type="match status" value="1"/>
</dbReference>
<feature type="region of interest" description="Disordered" evidence="1">
    <location>
        <begin position="171"/>
        <end position="233"/>
    </location>
</feature>
<comment type="caution">
    <text evidence="3">The sequence shown here is derived from an EMBL/GenBank/DDBJ whole genome shotgun (WGS) entry which is preliminary data.</text>
</comment>
<accession>A0AA38WSA9</accession>
<dbReference type="Gene3D" id="2.60.200.20">
    <property type="match status" value="1"/>
</dbReference>